<dbReference type="AlphaFoldDB" id="A0A833LYN8"/>
<evidence type="ECO:0000313" key="2">
    <source>
        <dbReference type="Proteomes" id="UP000460298"/>
    </source>
</evidence>
<evidence type="ECO:0000313" key="1">
    <source>
        <dbReference type="EMBL" id="KAB2932940.1"/>
    </source>
</evidence>
<dbReference type="EMBL" id="WBUI01000007">
    <property type="protein sequence ID" value="KAB2932940.1"/>
    <property type="molecule type" value="Genomic_DNA"/>
</dbReference>
<proteinExistence type="predicted"/>
<dbReference type="Proteomes" id="UP000460298">
    <property type="component" value="Unassembled WGS sequence"/>
</dbReference>
<comment type="caution">
    <text evidence="1">The sequence shown here is derived from an EMBL/GenBank/DDBJ whole genome shotgun (WGS) entry which is preliminary data.</text>
</comment>
<organism evidence="1 2">
    <name type="scientific">Leptonema illini</name>
    <dbReference type="NCBI Taxonomy" id="183"/>
    <lineage>
        <taxon>Bacteria</taxon>
        <taxon>Pseudomonadati</taxon>
        <taxon>Spirochaetota</taxon>
        <taxon>Spirochaetia</taxon>
        <taxon>Leptospirales</taxon>
        <taxon>Leptospiraceae</taxon>
        <taxon>Leptonema</taxon>
    </lineage>
</organism>
<sequence length="143" mass="15093">MKRILILFLLFGLNSCLLLWNEALDQEEVQSDANQALALAGLSSACPDLLAPTVTSFDGMGEQGSYTVNVYVVPNSAETAYAAYGSESQVMTPQNSTLIGIFPLLGSPGDQRVVINASGSQPPSIAIAARSGFCEGPWELLPL</sequence>
<accession>A0A833LYN8</accession>
<reference evidence="1 2" key="1">
    <citation type="submission" date="2019-10" db="EMBL/GenBank/DDBJ databases">
        <title>Extracellular Electron Transfer in a Candidatus Methanoperedens spp. Enrichment Culture.</title>
        <authorList>
            <person name="Berger S."/>
            <person name="Rangel Shaw D."/>
            <person name="Berben T."/>
            <person name="In 'T Zandt M."/>
            <person name="Frank J."/>
            <person name="Reimann J."/>
            <person name="Jetten M.S.M."/>
            <person name="Welte C.U."/>
        </authorList>
    </citation>
    <scope>NUCLEOTIDE SEQUENCE [LARGE SCALE GENOMIC DNA]</scope>
    <source>
        <strain evidence="1">SB12</strain>
    </source>
</reference>
<name>A0A833LYN8_9LEPT</name>
<gene>
    <name evidence="1" type="ORF">F9K24_08725</name>
</gene>
<protein>
    <submittedName>
        <fullName evidence="1">Uncharacterized protein</fullName>
    </submittedName>
</protein>